<gene>
    <name evidence="17" type="primary">Slc6a9</name>
    <name evidence="17" type="ORF">BRALEP_R12953</name>
</gene>
<dbReference type="GO" id="GO:0089718">
    <property type="term" value="P:amino acid import across plasma membrane"/>
    <property type="evidence" value="ECO:0007669"/>
    <property type="project" value="TreeGrafter"/>
</dbReference>
<feature type="binding site" evidence="12">
    <location>
        <position position="35"/>
    </location>
    <ligand>
        <name>Na(+)</name>
        <dbReference type="ChEBI" id="CHEBI:29101"/>
        <label>1</label>
    </ligand>
</feature>
<feature type="binding site" evidence="12">
    <location>
        <position position="39"/>
    </location>
    <ligand>
        <name>Na(+)</name>
        <dbReference type="ChEBI" id="CHEBI:29101"/>
        <label>1</label>
    </ligand>
</feature>
<comment type="similarity">
    <text evidence="2">Belongs to the sodium:neurotransmitter symporter (SNF) (TC 2.A.22) family. SLC6A9 subfamily.</text>
</comment>
<keyword evidence="3 14" id="KW-0813">Transport</keyword>
<feature type="binding site" evidence="12">
    <location>
        <position position="34"/>
    </location>
    <ligand>
        <name>Na(+)</name>
        <dbReference type="ChEBI" id="CHEBI:29101"/>
        <label>1</label>
    </ligand>
</feature>
<comment type="catalytic activity">
    <reaction evidence="11">
        <text>glycine(out) + chloride(out) + 2 Na(+)(out) = glycine(in) + chloride(in) + 2 Na(+)(in)</text>
        <dbReference type="Rhea" id="RHEA:70691"/>
        <dbReference type="ChEBI" id="CHEBI:17996"/>
        <dbReference type="ChEBI" id="CHEBI:29101"/>
        <dbReference type="ChEBI" id="CHEBI:57305"/>
    </reaction>
</comment>
<dbReference type="PROSITE" id="PS00610">
    <property type="entry name" value="NA_NEUROTRAN_SYMP_1"/>
    <property type="match status" value="1"/>
</dbReference>
<dbReference type="GO" id="GO:0005886">
    <property type="term" value="C:plasma membrane"/>
    <property type="evidence" value="ECO:0007669"/>
    <property type="project" value="UniProtKB-SubCell"/>
</dbReference>
<organism evidence="17 18">
    <name type="scientific">Brachypteracias leptosomus</name>
    <name type="common">short-legged ground-roller</name>
    <dbReference type="NCBI Taxonomy" id="135165"/>
    <lineage>
        <taxon>Eukaryota</taxon>
        <taxon>Metazoa</taxon>
        <taxon>Chordata</taxon>
        <taxon>Craniata</taxon>
        <taxon>Vertebrata</taxon>
        <taxon>Euteleostomi</taxon>
        <taxon>Archelosauria</taxon>
        <taxon>Archosauria</taxon>
        <taxon>Dinosauria</taxon>
        <taxon>Saurischia</taxon>
        <taxon>Theropoda</taxon>
        <taxon>Coelurosauria</taxon>
        <taxon>Aves</taxon>
        <taxon>Neognathae</taxon>
        <taxon>Neoaves</taxon>
        <taxon>Telluraves</taxon>
        <taxon>Coraciimorphae</taxon>
        <taxon>Coraciiformes</taxon>
        <taxon>Brachypteraciidae</taxon>
        <taxon>Brachypteracias</taxon>
    </lineage>
</organism>
<feature type="transmembrane region" description="Helical" evidence="16">
    <location>
        <begin position="481"/>
        <end position="504"/>
    </location>
</feature>
<evidence type="ECO:0000256" key="10">
    <source>
        <dbReference type="ARBA" id="ARBA00023136"/>
    </source>
</evidence>
<feature type="transmembrane region" description="Helical" evidence="16">
    <location>
        <begin position="26"/>
        <end position="44"/>
    </location>
</feature>
<keyword evidence="12" id="KW-0915">Sodium</keyword>
<feature type="transmembrane region" description="Helical" evidence="16">
    <location>
        <begin position="367"/>
        <end position="388"/>
    </location>
</feature>
<dbReference type="InterPro" id="IPR037272">
    <property type="entry name" value="SNS_sf"/>
</dbReference>
<dbReference type="GO" id="GO:0006836">
    <property type="term" value="P:neurotransmitter transport"/>
    <property type="evidence" value="ECO:0007669"/>
    <property type="project" value="UniProtKB-KW"/>
</dbReference>
<dbReference type="AlphaFoldDB" id="A0A7L2VPN1"/>
<keyword evidence="5 14" id="KW-0812">Transmembrane</keyword>
<evidence type="ECO:0000256" key="4">
    <source>
        <dbReference type="ARBA" id="ARBA00022475"/>
    </source>
</evidence>
<feature type="binding site" evidence="12">
    <location>
        <position position="282"/>
    </location>
    <ligand>
        <name>Na(+)</name>
        <dbReference type="ChEBI" id="CHEBI:29101"/>
        <label>1</label>
    </ligand>
</feature>
<evidence type="ECO:0000256" key="11">
    <source>
        <dbReference type="ARBA" id="ARBA00049241"/>
    </source>
</evidence>
<dbReference type="EMBL" id="VYZX01023792">
    <property type="protein sequence ID" value="NXS60144.1"/>
    <property type="molecule type" value="Genomic_DNA"/>
</dbReference>
<dbReference type="PRINTS" id="PR01204">
    <property type="entry name" value="GLY1TRNSPORT"/>
</dbReference>
<feature type="disulfide bond" evidence="13">
    <location>
        <begin position="137"/>
        <end position="146"/>
    </location>
</feature>
<feature type="transmembrane region" description="Helical" evidence="16">
    <location>
        <begin position="308"/>
        <end position="333"/>
    </location>
</feature>
<dbReference type="SUPFAM" id="SSF161070">
    <property type="entry name" value="SNF-like"/>
    <property type="match status" value="1"/>
</dbReference>
<evidence type="ECO:0000256" key="14">
    <source>
        <dbReference type="RuleBase" id="RU003732"/>
    </source>
</evidence>
<evidence type="ECO:0000313" key="17">
    <source>
        <dbReference type="EMBL" id="NXS60144.1"/>
    </source>
</evidence>
<evidence type="ECO:0000256" key="1">
    <source>
        <dbReference type="ARBA" id="ARBA00004651"/>
    </source>
</evidence>
<feature type="binding site" evidence="12">
    <location>
        <position position="314"/>
    </location>
    <ligand>
        <name>Na(+)</name>
        <dbReference type="ChEBI" id="CHEBI:29101"/>
        <label>1</label>
    </ligand>
</feature>
<keyword evidence="9 16" id="KW-1133">Transmembrane helix</keyword>
<evidence type="ECO:0000256" key="13">
    <source>
        <dbReference type="PIRSR" id="PIRSR600175-2"/>
    </source>
</evidence>
<keyword evidence="18" id="KW-1185">Reference proteome</keyword>
<keyword evidence="6" id="KW-0532">Neurotransmitter transport</keyword>
<evidence type="ECO:0000313" key="18">
    <source>
        <dbReference type="Proteomes" id="UP000520535"/>
    </source>
</evidence>
<dbReference type="PANTHER" id="PTHR11616">
    <property type="entry name" value="SODIUM/CHLORIDE DEPENDENT TRANSPORTER"/>
    <property type="match status" value="1"/>
</dbReference>
<protein>
    <recommendedName>
        <fullName evidence="14">Transporter</fullName>
    </recommendedName>
</protein>
<feature type="transmembrane region" description="Helical" evidence="16">
    <location>
        <begin position="516"/>
        <end position="539"/>
    </location>
</feature>
<feature type="compositionally biased region" description="Polar residues" evidence="15">
    <location>
        <begin position="609"/>
        <end position="623"/>
    </location>
</feature>
<dbReference type="PROSITE" id="PS00754">
    <property type="entry name" value="NA_NEUROTRAN_SYMP_2"/>
    <property type="match status" value="1"/>
</dbReference>
<keyword evidence="13" id="KW-1015">Disulfide bond</keyword>
<evidence type="ECO:0000256" key="7">
    <source>
        <dbReference type="ARBA" id="ARBA00022847"/>
    </source>
</evidence>
<dbReference type="GO" id="GO:0005283">
    <property type="term" value="F:amino acid:sodium symporter activity"/>
    <property type="evidence" value="ECO:0007669"/>
    <property type="project" value="InterPro"/>
</dbReference>
<dbReference type="GO" id="GO:0046872">
    <property type="term" value="F:metal ion binding"/>
    <property type="evidence" value="ECO:0007669"/>
    <property type="project" value="UniProtKB-KW"/>
</dbReference>
<dbReference type="OrthoDB" id="6581954at2759"/>
<dbReference type="Pfam" id="PF00209">
    <property type="entry name" value="SNF"/>
    <property type="match status" value="1"/>
</dbReference>
<feature type="binding site" evidence="12">
    <location>
        <position position="32"/>
    </location>
    <ligand>
        <name>Na(+)</name>
        <dbReference type="ChEBI" id="CHEBI:29101"/>
        <label>1</label>
    </ligand>
</feature>
<accession>A0A7L2VPN1</accession>
<sequence>NGAVPGERGKQDKSVKRGNWGNQIEFVLTSVGYAVGLGNVWRFPYLCYRNGGGAFMFPYFIMLVFCGIPLFFMELSFGQFASQGCLGVWRVSPMFKGVGYGMMVVSTYIGIYYNVVICIAFYYFFVSMTRVLPWTYCSNPWNTPDCMGVLDGNLSSRTALNLTHFLNATQKRTSPSEEYWRRYVLDLSDDIGNLGKVRLPLLGCLGVSWVVVFLCLIKGVKSSGKVVYFTATFPYVVLTILFVRGITLEGALTGIMYYLTPQWDKILNAKVWGDAASQIFYSLGCAWGGLITMASYNKFHNNCYRDSIIISITNCATSVYAGFVIFSILGFMANHLGVDVSKVADHGPGLAFVAYPEALTLLPISPLWSILFFFMLILLGLGTQFCLLETLVTAIVDEVGNEWIIRRKTFVTLGVAVAGFLLGVPLTTQAGIYWLLLMDNYAASFSLVVISCIMCVAIMYIYGHRNYFKDIEMMLGFPPPLFFQICWRFISPAIIFFILVFTVIQYRPISYNDYIYPSWAISIGFLMALSSVICIPIYATYKVCRSEGDTLLERLKNATKASKDWGPVLAEHRSGRYAPAFSPSTESHLEVQALQPEKGRSEVEAASPVQGSNGSAHSQDSRL</sequence>
<comment type="caution">
    <text evidence="17">The sequence shown here is derived from an EMBL/GenBank/DDBJ whole genome shotgun (WGS) entry which is preliminary data.</text>
</comment>
<proteinExistence type="inferred from homology"/>
<dbReference type="PROSITE" id="PS50267">
    <property type="entry name" value="NA_NEUROTRAN_SYMP_3"/>
    <property type="match status" value="1"/>
</dbReference>
<feature type="transmembrane region" description="Helical" evidence="16">
    <location>
        <begin position="56"/>
        <end position="77"/>
    </location>
</feature>
<dbReference type="InterPro" id="IPR000175">
    <property type="entry name" value="Na/ntran_symport"/>
</dbReference>
<reference evidence="17 18" key="1">
    <citation type="submission" date="2019-09" db="EMBL/GenBank/DDBJ databases">
        <title>Bird 10,000 Genomes (B10K) Project - Family phase.</title>
        <authorList>
            <person name="Zhang G."/>
        </authorList>
    </citation>
    <scope>NUCLEOTIDE SEQUENCE [LARGE SCALE GENOMIC DNA]</scope>
    <source>
        <strain evidence="17">B10K-DU-012-52</strain>
    </source>
</reference>
<feature type="region of interest" description="Disordered" evidence="15">
    <location>
        <begin position="592"/>
        <end position="623"/>
    </location>
</feature>
<keyword evidence="7 14" id="KW-0769">Symport</keyword>
<evidence type="ECO:0000256" key="3">
    <source>
        <dbReference type="ARBA" id="ARBA00022448"/>
    </source>
</evidence>
<comment type="subcellular location">
    <subcellularLocation>
        <location evidence="1">Cell membrane</location>
        <topology evidence="1">Multi-pass membrane protein</topology>
    </subcellularLocation>
</comment>
<evidence type="ECO:0000256" key="2">
    <source>
        <dbReference type="ARBA" id="ARBA00010056"/>
    </source>
</evidence>
<feature type="non-terminal residue" evidence="17">
    <location>
        <position position="623"/>
    </location>
</feature>
<feature type="transmembrane region" description="Helical" evidence="16">
    <location>
        <begin position="232"/>
        <end position="259"/>
    </location>
</feature>
<evidence type="ECO:0000256" key="12">
    <source>
        <dbReference type="PIRSR" id="PIRSR600175-1"/>
    </source>
</evidence>
<feature type="transmembrane region" description="Helical" evidence="16">
    <location>
        <begin position="409"/>
        <end position="435"/>
    </location>
</feature>
<name>A0A7L2VPN1_9AVES</name>
<evidence type="ECO:0000256" key="8">
    <source>
        <dbReference type="ARBA" id="ARBA00022970"/>
    </source>
</evidence>
<feature type="binding site" evidence="12">
    <location>
        <position position="379"/>
    </location>
    <ligand>
        <name>Na(+)</name>
        <dbReference type="ChEBI" id="CHEBI:29101"/>
        <label>1</label>
    </ligand>
</feature>
<dbReference type="Proteomes" id="UP000520535">
    <property type="component" value="Unassembled WGS sequence"/>
</dbReference>
<keyword evidence="12" id="KW-0479">Metal-binding</keyword>
<feature type="transmembrane region" description="Helical" evidence="16">
    <location>
        <begin position="199"/>
        <end position="220"/>
    </location>
</feature>
<dbReference type="PRINTS" id="PR00176">
    <property type="entry name" value="NANEUSMPORT"/>
</dbReference>
<feature type="transmembrane region" description="Helical" evidence="16">
    <location>
        <begin position="441"/>
        <end position="461"/>
    </location>
</feature>
<feature type="non-terminal residue" evidence="17">
    <location>
        <position position="1"/>
    </location>
</feature>
<feature type="transmembrane region" description="Helical" evidence="16">
    <location>
        <begin position="98"/>
        <end position="125"/>
    </location>
</feature>
<keyword evidence="8" id="KW-0029">Amino-acid transport</keyword>
<dbReference type="PANTHER" id="PTHR11616:SF263">
    <property type="entry name" value="SODIUM- AND CHLORIDE-DEPENDENT GLYCINE TRANSPORTER 1"/>
    <property type="match status" value="1"/>
</dbReference>
<evidence type="ECO:0000256" key="9">
    <source>
        <dbReference type="ARBA" id="ARBA00022989"/>
    </source>
</evidence>
<feature type="transmembrane region" description="Helical" evidence="16">
    <location>
        <begin position="279"/>
        <end position="296"/>
    </location>
</feature>
<evidence type="ECO:0000256" key="5">
    <source>
        <dbReference type="ARBA" id="ARBA00022692"/>
    </source>
</evidence>
<keyword evidence="4" id="KW-1003">Cell membrane</keyword>
<evidence type="ECO:0000256" key="15">
    <source>
        <dbReference type="SAM" id="MobiDB-lite"/>
    </source>
</evidence>
<dbReference type="CDD" id="cd11498">
    <property type="entry name" value="SLC6sbd_GlyT1"/>
    <property type="match status" value="1"/>
</dbReference>
<evidence type="ECO:0000256" key="6">
    <source>
        <dbReference type="ARBA" id="ARBA00022775"/>
    </source>
</evidence>
<dbReference type="InterPro" id="IPR003028">
    <property type="entry name" value="Na/ntran_symport_glycine_GLY1"/>
</dbReference>
<keyword evidence="10 16" id="KW-0472">Membrane</keyword>
<evidence type="ECO:0000256" key="16">
    <source>
        <dbReference type="SAM" id="Phobius"/>
    </source>
</evidence>